<evidence type="ECO:0000256" key="3">
    <source>
        <dbReference type="SAM" id="Phobius"/>
    </source>
</evidence>
<dbReference type="EMBL" id="METM01000003">
    <property type="protein sequence ID" value="OGB90886.1"/>
    <property type="molecule type" value="Genomic_DNA"/>
</dbReference>
<dbReference type="Proteomes" id="UP000178724">
    <property type="component" value="Unassembled WGS sequence"/>
</dbReference>
<evidence type="ECO:0000256" key="1">
    <source>
        <dbReference type="ARBA" id="ARBA00022679"/>
    </source>
</evidence>
<feature type="transmembrane region" description="Helical" evidence="3">
    <location>
        <begin position="6"/>
        <end position="24"/>
    </location>
</feature>
<dbReference type="GO" id="GO:0003841">
    <property type="term" value="F:1-acylglycerol-3-phosphate O-acyltransferase activity"/>
    <property type="evidence" value="ECO:0007669"/>
    <property type="project" value="TreeGrafter"/>
</dbReference>
<dbReference type="CDD" id="cd07989">
    <property type="entry name" value="LPLAT_AGPAT-like"/>
    <property type="match status" value="1"/>
</dbReference>
<protein>
    <recommendedName>
        <fullName evidence="4">Phospholipid/glycerol acyltransferase domain-containing protein</fullName>
    </recommendedName>
</protein>
<comment type="caution">
    <text evidence="5">The sequence shown here is derived from an EMBL/GenBank/DDBJ whole genome shotgun (WGS) entry which is preliminary data.</text>
</comment>
<evidence type="ECO:0000313" key="5">
    <source>
        <dbReference type="EMBL" id="OGB90886.1"/>
    </source>
</evidence>
<dbReference type="AlphaFoldDB" id="A0A1F4Q4X4"/>
<dbReference type="Pfam" id="PF01553">
    <property type="entry name" value="Acyltransferase"/>
    <property type="match status" value="1"/>
</dbReference>
<feature type="domain" description="Phospholipid/glycerol acyltransferase" evidence="4">
    <location>
        <begin position="94"/>
        <end position="190"/>
    </location>
</feature>
<name>A0A1F4Q4X4_UNCSA</name>
<dbReference type="PANTHER" id="PTHR10434">
    <property type="entry name" value="1-ACYL-SN-GLYCEROL-3-PHOSPHATE ACYLTRANSFERASE"/>
    <property type="match status" value="1"/>
</dbReference>
<feature type="transmembrane region" description="Helical" evidence="3">
    <location>
        <begin position="45"/>
        <end position="69"/>
    </location>
</feature>
<dbReference type="SUPFAM" id="SSF69593">
    <property type="entry name" value="Glycerol-3-phosphate (1)-acyltransferase"/>
    <property type="match status" value="1"/>
</dbReference>
<keyword evidence="3" id="KW-0472">Membrane</keyword>
<dbReference type="GO" id="GO:0006654">
    <property type="term" value="P:phosphatidic acid biosynthetic process"/>
    <property type="evidence" value="ECO:0007669"/>
    <property type="project" value="TreeGrafter"/>
</dbReference>
<dbReference type="InterPro" id="IPR002123">
    <property type="entry name" value="Plipid/glycerol_acylTrfase"/>
</dbReference>
<accession>A0A1F4Q4X4</accession>
<reference evidence="5 6" key="1">
    <citation type="journal article" date="2016" name="Nat. Commun.">
        <title>Thousands of microbial genomes shed light on interconnected biogeochemical processes in an aquifer system.</title>
        <authorList>
            <person name="Anantharaman K."/>
            <person name="Brown C.T."/>
            <person name="Hug L.A."/>
            <person name="Sharon I."/>
            <person name="Castelle C.J."/>
            <person name="Probst A.J."/>
            <person name="Thomas B.C."/>
            <person name="Singh A."/>
            <person name="Wilkins M.J."/>
            <person name="Karaoz U."/>
            <person name="Brodie E.L."/>
            <person name="Williams K.H."/>
            <person name="Hubbard S.S."/>
            <person name="Banfield J.F."/>
        </authorList>
    </citation>
    <scope>NUCLEOTIDE SEQUENCE [LARGE SCALE GENOMIC DNA]</scope>
</reference>
<dbReference type="PANTHER" id="PTHR10434:SF66">
    <property type="entry name" value="PHOSPHOLIPID_GLYCEROL ACYLTRANSFERASE DOMAIN-CONTAINING PROTEIN"/>
    <property type="match status" value="1"/>
</dbReference>
<evidence type="ECO:0000313" key="6">
    <source>
        <dbReference type="Proteomes" id="UP000178724"/>
    </source>
</evidence>
<gene>
    <name evidence="5" type="ORF">A2625_07595</name>
</gene>
<keyword evidence="3" id="KW-0812">Transmembrane</keyword>
<keyword evidence="3" id="KW-1133">Transmembrane helix</keyword>
<organism evidence="5 6">
    <name type="scientific">candidate division WOR-1 bacterium RIFCSPHIGHO2_01_FULL_53_15</name>
    <dbReference type="NCBI Taxonomy" id="1802564"/>
    <lineage>
        <taxon>Bacteria</taxon>
        <taxon>Bacillati</taxon>
        <taxon>Saganbacteria</taxon>
    </lineage>
</organism>
<proteinExistence type="predicted"/>
<evidence type="ECO:0000256" key="2">
    <source>
        <dbReference type="ARBA" id="ARBA00023315"/>
    </source>
</evidence>
<keyword evidence="1" id="KW-0808">Transferase</keyword>
<keyword evidence="2" id="KW-0012">Acyltransferase</keyword>
<evidence type="ECO:0000259" key="4">
    <source>
        <dbReference type="Pfam" id="PF01553"/>
    </source>
</evidence>
<sequence>MELILWAFLPFLPAFIVFPFYKNVMKSGRTALSIWQQAILLIYQINLYLLFVEGFFFVLIPVLIAGLFAPNKRSFFHAQGSFWAKIFLRAIGVKVSVEGEENIPPGPAIYVQDVRSYLDGAATLAYLPFAFRFVFQRHLFGVTFFGWLERLAGYLALEPDALDLMHDDVVRILKTLGRKENIVAFAEQGNVHGGVALFSIHSKLPVVTIRIKHDLSSPPVSAFLARPLPVSIRLSIGQPITSGKYSGDKTSLQMLSQDISRGLNPTK</sequence>